<reference evidence="1" key="2">
    <citation type="submission" date="2015-11" db="EMBL/GenBank/DDBJ databases">
        <authorList>
            <person name="Zhang Y."/>
            <person name="Guo Z."/>
        </authorList>
    </citation>
    <scope>NUCLEOTIDE SEQUENCE</scope>
</reference>
<accession>A0A068Y0P3</accession>
<proteinExistence type="predicted"/>
<dbReference type="EMBL" id="LN902845">
    <property type="protein sequence ID" value="CDS38279.1"/>
    <property type="molecule type" value="Genomic_DNA"/>
</dbReference>
<organism evidence="1 2">
    <name type="scientific">Echinococcus multilocularis</name>
    <name type="common">Fox tapeworm</name>
    <dbReference type="NCBI Taxonomy" id="6211"/>
    <lineage>
        <taxon>Eukaryota</taxon>
        <taxon>Metazoa</taxon>
        <taxon>Spiralia</taxon>
        <taxon>Lophotrochozoa</taxon>
        <taxon>Platyhelminthes</taxon>
        <taxon>Cestoda</taxon>
        <taxon>Eucestoda</taxon>
        <taxon>Cyclophyllidea</taxon>
        <taxon>Taeniidae</taxon>
        <taxon>Echinococcus</taxon>
    </lineage>
</organism>
<gene>
    <name evidence="1" type="ORF">EmuJ_000566400</name>
</gene>
<evidence type="ECO:0000313" key="1">
    <source>
        <dbReference type="EMBL" id="CDS38279.1"/>
    </source>
</evidence>
<name>A0A068Y0P3_ECHMU</name>
<dbReference type="OrthoDB" id="10567011at2759"/>
<keyword evidence="2" id="KW-1185">Reference proteome</keyword>
<sequence length="157" mass="17899">MWLQQLALSPQHRWIAAATCEERCRIGFHPEDCATVSRAVFSRPLSMALGMVDHAVHSNKRLRTDIGGSRAEHFVSLDAAIRHFHDLFFKKAADSWLTERANFLKLHRCIFLSNWNKLIPRVTDSQSASCFLSHIQLSHIQVGVQAVCSHFVIRSLH</sequence>
<dbReference type="AlphaFoldDB" id="A0A068Y0P3"/>
<dbReference type="Proteomes" id="UP000017246">
    <property type="component" value="Unassembled WGS sequence"/>
</dbReference>
<reference evidence="1" key="1">
    <citation type="journal article" date="2013" name="Nature">
        <title>The genomes of four tapeworm species reveal adaptations to parasitism.</title>
        <authorList>
            <person name="Tsai I.J."/>
            <person name="Zarowiecki M."/>
            <person name="Holroyd N."/>
            <person name="Garciarrubio A."/>
            <person name="Sanchez-Flores A."/>
            <person name="Brooks K.L."/>
            <person name="Tracey A."/>
            <person name="Bobes R.J."/>
            <person name="Fragoso G."/>
            <person name="Sciutto E."/>
            <person name="Aslett M."/>
            <person name="Beasley H."/>
            <person name="Bennett H.M."/>
            <person name="Cai J."/>
            <person name="Camicia F."/>
            <person name="Clark R."/>
            <person name="Cucher M."/>
            <person name="De Silva N."/>
            <person name="Day T.A."/>
            <person name="Deplazes P."/>
            <person name="Estrada K."/>
            <person name="Fernandez C."/>
            <person name="Holland P.W."/>
            <person name="Hou J."/>
            <person name="Hu S."/>
            <person name="Huckvale T."/>
            <person name="Hung S.S."/>
            <person name="Kamenetzky L."/>
            <person name="Keane J.A."/>
            <person name="Kiss F."/>
            <person name="Koziol U."/>
            <person name="Lambert O."/>
            <person name="Liu K."/>
            <person name="Luo X."/>
            <person name="Luo Y."/>
            <person name="Macchiaroli N."/>
            <person name="Nichol S."/>
            <person name="Paps J."/>
            <person name="Parkinson J."/>
            <person name="Pouchkina-Stantcheva N."/>
            <person name="Riddiford N."/>
            <person name="Rosenzvit M."/>
            <person name="Salinas G."/>
            <person name="Wasmuth J.D."/>
            <person name="Zamanian M."/>
            <person name="Zheng Y."/>
            <person name="Cai X."/>
            <person name="Soberon X."/>
            <person name="Olson P.D."/>
            <person name="Laclette J.P."/>
            <person name="Brehm K."/>
            <person name="Berriman M."/>
            <person name="Garciarrubio A."/>
            <person name="Bobes R.J."/>
            <person name="Fragoso G."/>
            <person name="Sanchez-Flores A."/>
            <person name="Estrada K."/>
            <person name="Cevallos M.A."/>
            <person name="Morett E."/>
            <person name="Gonzalez V."/>
            <person name="Portillo T."/>
            <person name="Ochoa-Leyva A."/>
            <person name="Jose M.V."/>
            <person name="Sciutto E."/>
            <person name="Landa A."/>
            <person name="Jimenez L."/>
            <person name="Valdes V."/>
            <person name="Carrero J.C."/>
            <person name="Larralde C."/>
            <person name="Morales-Montor J."/>
            <person name="Limon-Lason J."/>
            <person name="Soberon X."/>
            <person name="Laclette J.P."/>
        </authorList>
    </citation>
    <scope>NUCLEOTIDE SEQUENCE [LARGE SCALE GENOMIC DNA]</scope>
</reference>
<protein>
    <submittedName>
        <fullName evidence="1">Uncharacterized protein</fullName>
    </submittedName>
</protein>
<evidence type="ECO:0000313" key="2">
    <source>
        <dbReference type="Proteomes" id="UP000017246"/>
    </source>
</evidence>
<dbReference type="STRING" id="6211.A0A068Y0P3"/>